<organism evidence="1 2">
    <name type="scientific">Zarconia navalis LEGE 11467</name>
    <dbReference type="NCBI Taxonomy" id="1828826"/>
    <lineage>
        <taxon>Bacteria</taxon>
        <taxon>Bacillati</taxon>
        <taxon>Cyanobacteriota</taxon>
        <taxon>Cyanophyceae</taxon>
        <taxon>Oscillatoriophycideae</taxon>
        <taxon>Oscillatoriales</taxon>
        <taxon>Oscillatoriales incertae sedis</taxon>
        <taxon>Zarconia</taxon>
        <taxon>Zarconia navalis</taxon>
    </lineage>
</organism>
<protein>
    <submittedName>
        <fullName evidence="1">Uncharacterized protein</fullName>
    </submittedName>
</protein>
<dbReference type="EMBL" id="JADEXN010000039">
    <property type="protein sequence ID" value="MBE9039879.1"/>
    <property type="molecule type" value="Genomic_DNA"/>
</dbReference>
<name>A0A928Z7V7_9CYAN</name>
<dbReference type="AlphaFoldDB" id="A0A928Z7V7"/>
<reference evidence="1" key="1">
    <citation type="submission" date="2020-10" db="EMBL/GenBank/DDBJ databases">
        <authorList>
            <person name="Castelo-Branco R."/>
            <person name="Eusebio N."/>
            <person name="Adriana R."/>
            <person name="Vieira A."/>
            <person name="Brugerolle De Fraissinette N."/>
            <person name="Rezende De Castro R."/>
            <person name="Schneider M.P."/>
            <person name="Vasconcelos V."/>
            <person name="Leao P.N."/>
        </authorList>
    </citation>
    <scope>NUCLEOTIDE SEQUENCE</scope>
    <source>
        <strain evidence="1">LEGE 11467</strain>
    </source>
</reference>
<sequence>MIRSRLLEGESYLAVLESIVNVPYIQGQVMDSSLPGWRSMAIRSASKKDAKSKSIASYGTVKGNRCQRFLAIPDGN</sequence>
<keyword evidence="2" id="KW-1185">Reference proteome</keyword>
<comment type="caution">
    <text evidence="1">The sequence shown here is derived from an EMBL/GenBank/DDBJ whole genome shotgun (WGS) entry which is preliminary data.</text>
</comment>
<evidence type="ECO:0000313" key="2">
    <source>
        <dbReference type="Proteomes" id="UP000621799"/>
    </source>
</evidence>
<accession>A0A928Z7V7</accession>
<dbReference type="RefSeq" id="WP_264320138.1">
    <property type="nucleotide sequence ID" value="NZ_JADEXN010000039.1"/>
</dbReference>
<gene>
    <name evidence="1" type="ORF">IQ235_03620</name>
</gene>
<proteinExistence type="predicted"/>
<dbReference type="Proteomes" id="UP000621799">
    <property type="component" value="Unassembled WGS sequence"/>
</dbReference>
<evidence type="ECO:0000313" key="1">
    <source>
        <dbReference type="EMBL" id="MBE9039879.1"/>
    </source>
</evidence>